<comment type="caution">
    <text evidence="7">The sequence shown here is derived from an EMBL/GenBank/DDBJ whole genome shotgun (WGS) entry which is preliminary data.</text>
</comment>
<feature type="region of interest" description="Disordered" evidence="5">
    <location>
        <begin position="100"/>
        <end position="125"/>
    </location>
</feature>
<evidence type="ECO:0000256" key="5">
    <source>
        <dbReference type="SAM" id="MobiDB-lite"/>
    </source>
</evidence>
<evidence type="ECO:0000256" key="1">
    <source>
        <dbReference type="ARBA" id="ARBA00022723"/>
    </source>
</evidence>
<sequence length="723" mass="80811">MPELPVRSSDGGDSEAKRRKVRKGTKSCWECRKRKIRCLYPSEDAPTCAGCDARGATCVSQEFADELPPAPDRRLTQRLGRVEDLLERLVEKIMPDSYTPERRAVGSSSSVSVEDEIDPTGGACPFSAGRPPVRRMLESLRGSPAVAAAPCPYENDTPALSAKHAQVAKTLHALFPCQQDTDAITSASVGPYFVVMFVASHRDRAEGRTEPASSVSEIPSATSHPALLAKRLMQLTNCMQQLPPSSFLRLTSKESVRAMMVKYASTVSDLVASDDDLVGSVEGLEALTLLMLYHTNSGNLRKAWLAVRRTLSVAQLMGADRWGDEPLKSVDPKSDPSTRAKAKMLWFVINFSDRYLSLLLGLPAGTDDNSFADDDPHDSPMERLEKKHAVLAHALIKRNSNMKSDSSFSTTQTIDCDLEQAWRSMGPSFWQPVQLDTTASPVERHQVMSHLLMQLNHHNLLILLHLPYMMRDPKERRWDYSKTTCMSSSRELLRSFLLFRRLNDASFICRHTDYGALTAGLTLLLGYLDPKLHERDENSIRARQADQKLVQDTQFELRDMAEKNKDKLSFQSSDLISRLLPLADTDRMSRYGADGADVPVRLDIPYLGTINIKKRLHSSLDENPPPAAETPAPVVMPDFQGFPTPYSNVNETDTADISYMTHDNNLFSSFDETDFAPMQFEFTSDQLRYPELAADAEQWTFQGFDTTYFESLFPGMFVDNQGA</sequence>
<dbReference type="CDD" id="cd00067">
    <property type="entry name" value="GAL4"/>
    <property type="match status" value="1"/>
</dbReference>
<dbReference type="InterPro" id="IPR001138">
    <property type="entry name" value="Zn2Cys6_DnaBD"/>
</dbReference>
<dbReference type="InterPro" id="IPR036864">
    <property type="entry name" value="Zn2-C6_fun-type_DNA-bd_sf"/>
</dbReference>
<evidence type="ECO:0000256" key="4">
    <source>
        <dbReference type="ARBA" id="ARBA00023242"/>
    </source>
</evidence>
<dbReference type="Pfam" id="PF00172">
    <property type="entry name" value="Zn_clus"/>
    <property type="match status" value="1"/>
</dbReference>
<dbReference type="GO" id="GO:0008270">
    <property type="term" value="F:zinc ion binding"/>
    <property type="evidence" value="ECO:0007669"/>
    <property type="project" value="InterPro"/>
</dbReference>
<evidence type="ECO:0000259" key="6">
    <source>
        <dbReference type="PROSITE" id="PS50048"/>
    </source>
</evidence>
<keyword evidence="3" id="KW-0804">Transcription</keyword>
<dbReference type="GO" id="GO:0006351">
    <property type="term" value="P:DNA-templated transcription"/>
    <property type="evidence" value="ECO:0007669"/>
    <property type="project" value="InterPro"/>
</dbReference>
<evidence type="ECO:0000256" key="2">
    <source>
        <dbReference type="ARBA" id="ARBA00023015"/>
    </source>
</evidence>
<dbReference type="PROSITE" id="PS50048">
    <property type="entry name" value="ZN2_CY6_FUNGAL_2"/>
    <property type="match status" value="1"/>
</dbReference>
<dbReference type="GO" id="GO:0000981">
    <property type="term" value="F:DNA-binding transcription factor activity, RNA polymerase II-specific"/>
    <property type="evidence" value="ECO:0007669"/>
    <property type="project" value="InterPro"/>
</dbReference>
<dbReference type="Pfam" id="PF04082">
    <property type="entry name" value="Fungal_trans"/>
    <property type="match status" value="1"/>
</dbReference>
<dbReference type="Gene3D" id="4.10.240.10">
    <property type="entry name" value="Zn(2)-C6 fungal-type DNA-binding domain"/>
    <property type="match status" value="1"/>
</dbReference>
<protein>
    <submittedName>
        <fullName evidence="7">Uu.00g101800.m01.CDS01</fullName>
    </submittedName>
</protein>
<name>A0AAI8YFF8_9PEZI</name>
<dbReference type="AlphaFoldDB" id="A0AAI8YFF8"/>
<dbReference type="SUPFAM" id="SSF57701">
    <property type="entry name" value="Zn2/Cys6 DNA-binding domain"/>
    <property type="match status" value="1"/>
</dbReference>
<gene>
    <name evidence="7" type="ORF">KHLLAP_LOCUS3254</name>
</gene>
<dbReference type="SMART" id="SM00066">
    <property type="entry name" value="GAL4"/>
    <property type="match status" value="1"/>
</dbReference>
<proteinExistence type="predicted"/>
<dbReference type="Proteomes" id="UP001295740">
    <property type="component" value="Unassembled WGS sequence"/>
</dbReference>
<feature type="region of interest" description="Disordered" evidence="5">
    <location>
        <begin position="1"/>
        <end position="27"/>
    </location>
</feature>
<dbReference type="EMBL" id="CAUWAG010000004">
    <property type="protein sequence ID" value="CAJ2502786.1"/>
    <property type="molecule type" value="Genomic_DNA"/>
</dbReference>
<dbReference type="PANTHER" id="PTHR47840:SF1">
    <property type="entry name" value="ZN(II)2CYS6 TRANSCRIPTION FACTOR (EUROFUNG)"/>
    <property type="match status" value="1"/>
</dbReference>
<keyword evidence="8" id="KW-1185">Reference proteome</keyword>
<dbReference type="GO" id="GO:0003677">
    <property type="term" value="F:DNA binding"/>
    <property type="evidence" value="ECO:0007669"/>
    <property type="project" value="InterPro"/>
</dbReference>
<evidence type="ECO:0000313" key="8">
    <source>
        <dbReference type="Proteomes" id="UP001295740"/>
    </source>
</evidence>
<evidence type="ECO:0000313" key="7">
    <source>
        <dbReference type="EMBL" id="CAJ2502786.1"/>
    </source>
</evidence>
<organism evidence="7 8">
    <name type="scientific">Anthostomella pinea</name>
    <dbReference type="NCBI Taxonomy" id="933095"/>
    <lineage>
        <taxon>Eukaryota</taxon>
        <taxon>Fungi</taxon>
        <taxon>Dikarya</taxon>
        <taxon>Ascomycota</taxon>
        <taxon>Pezizomycotina</taxon>
        <taxon>Sordariomycetes</taxon>
        <taxon>Xylariomycetidae</taxon>
        <taxon>Xylariales</taxon>
        <taxon>Xylariaceae</taxon>
        <taxon>Anthostomella</taxon>
    </lineage>
</organism>
<evidence type="ECO:0000256" key="3">
    <source>
        <dbReference type="ARBA" id="ARBA00023163"/>
    </source>
</evidence>
<dbReference type="CDD" id="cd12148">
    <property type="entry name" value="fungal_TF_MHR"/>
    <property type="match status" value="1"/>
</dbReference>
<dbReference type="InterPro" id="IPR007219">
    <property type="entry name" value="XnlR_reg_dom"/>
</dbReference>
<keyword evidence="2" id="KW-0805">Transcription regulation</keyword>
<dbReference type="SMART" id="SM00906">
    <property type="entry name" value="Fungal_trans"/>
    <property type="match status" value="1"/>
</dbReference>
<keyword evidence="1" id="KW-0479">Metal-binding</keyword>
<keyword evidence="4" id="KW-0539">Nucleus</keyword>
<accession>A0AAI8YFF8</accession>
<dbReference type="PROSITE" id="PS00463">
    <property type="entry name" value="ZN2_CY6_FUNGAL_1"/>
    <property type="match status" value="1"/>
</dbReference>
<feature type="domain" description="Zn(2)-C6 fungal-type" evidence="6">
    <location>
        <begin position="27"/>
        <end position="60"/>
    </location>
</feature>
<reference evidence="7" key="1">
    <citation type="submission" date="2023-10" db="EMBL/GenBank/DDBJ databases">
        <authorList>
            <person name="Hackl T."/>
        </authorList>
    </citation>
    <scope>NUCLEOTIDE SEQUENCE</scope>
</reference>
<dbReference type="PANTHER" id="PTHR47840">
    <property type="entry name" value="ZN(II)2CYS6 TRANSCRIPTION FACTOR (EUROFUNG)-RELATED"/>
    <property type="match status" value="1"/>
</dbReference>